<keyword evidence="1" id="KW-1133">Transmembrane helix</keyword>
<evidence type="ECO:0000256" key="1">
    <source>
        <dbReference type="SAM" id="Phobius"/>
    </source>
</evidence>
<gene>
    <name evidence="2" type="ORF">MNBD_BACTEROID07-388</name>
</gene>
<name>A0A3B0URZ1_9ZZZZ</name>
<feature type="transmembrane region" description="Helical" evidence="1">
    <location>
        <begin position="74"/>
        <end position="96"/>
    </location>
</feature>
<reference evidence="2" key="1">
    <citation type="submission" date="2018-06" db="EMBL/GenBank/DDBJ databases">
        <authorList>
            <person name="Zhirakovskaya E."/>
        </authorList>
    </citation>
    <scope>NUCLEOTIDE SEQUENCE</scope>
</reference>
<feature type="transmembrane region" description="Helical" evidence="1">
    <location>
        <begin position="151"/>
        <end position="170"/>
    </location>
</feature>
<evidence type="ECO:0000313" key="2">
    <source>
        <dbReference type="EMBL" id="VAW28017.1"/>
    </source>
</evidence>
<dbReference type="EMBL" id="UOET01000184">
    <property type="protein sequence ID" value="VAW28017.1"/>
    <property type="molecule type" value="Genomic_DNA"/>
</dbReference>
<feature type="transmembrane region" description="Helical" evidence="1">
    <location>
        <begin position="20"/>
        <end position="41"/>
    </location>
</feature>
<feature type="transmembrane region" description="Helical" evidence="1">
    <location>
        <begin position="47"/>
        <end position="62"/>
    </location>
</feature>
<accession>A0A3B0URZ1</accession>
<keyword evidence="1" id="KW-0472">Membrane</keyword>
<feature type="transmembrane region" description="Helical" evidence="1">
    <location>
        <begin position="108"/>
        <end position="130"/>
    </location>
</feature>
<keyword evidence="1" id="KW-0812">Transmembrane</keyword>
<protein>
    <submittedName>
        <fullName evidence="2">Uncharacterized protein</fullName>
    </submittedName>
</protein>
<dbReference type="AlphaFoldDB" id="A0A3B0URZ1"/>
<sequence>MKEKLLLDVLPRYNYKFKIIGLFFLFSFAIYLVISQVLHLNYVKTEVVQWLIAFSLILIMFSKDKTEQDNLMLIRYYSGKIAVTFMLGFVMSFKLADLIVKKTFSVDVITLSIAFMVIFQVSYYVLKVLTKGKEVKIKEKTVIETFFRHKLFYYLIIVTSILTLAVIYFLI</sequence>
<organism evidence="2">
    <name type="scientific">hydrothermal vent metagenome</name>
    <dbReference type="NCBI Taxonomy" id="652676"/>
    <lineage>
        <taxon>unclassified sequences</taxon>
        <taxon>metagenomes</taxon>
        <taxon>ecological metagenomes</taxon>
    </lineage>
</organism>
<proteinExistence type="predicted"/>